<dbReference type="KEGG" id="msaa:QYS49_32595"/>
<gene>
    <name evidence="2" type="ORF">QYS49_32595</name>
</gene>
<evidence type="ECO:0000313" key="3">
    <source>
        <dbReference type="Proteomes" id="UP001230496"/>
    </source>
</evidence>
<dbReference type="RefSeq" id="WP_308350029.1">
    <property type="nucleotide sequence ID" value="NZ_CP129971.1"/>
</dbReference>
<keyword evidence="1" id="KW-1133">Transmembrane helix</keyword>
<organism evidence="2 3">
    <name type="scientific">Marivirga salinarum</name>
    <dbReference type="NCBI Taxonomy" id="3059078"/>
    <lineage>
        <taxon>Bacteria</taxon>
        <taxon>Pseudomonadati</taxon>
        <taxon>Bacteroidota</taxon>
        <taxon>Cytophagia</taxon>
        <taxon>Cytophagales</taxon>
        <taxon>Marivirgaceae</taxon>
        <taxon>Marivirga</taxon>
    </lineage>
</organism>
<keyword evidence="1" id="KW-0472">Membrane</keyword>
<sequence>MDNENLQKEKVPFRKGFIAIIVLAIALFGLYNSALYFLNFLGLI</sequence>
<keyword evidence="1" id="KW-0812">Transmembrane</keyword>
<keyword evidence="3" id="KW-1185">Reference proteome</keyword>
<evidence type="ECO:0000256" key="1">
    <source>
        <dbReference type="SAM" id="Phobius"/>
    </source>
</evidence>
<accession>A0AA51NE06</accession>
<name>A0AA51NE06_9BACT</name>
<evidence type="ECO:0000313" key="2">
    <source>
        <dbReference type="EMBL" id="WMN12146.1"/>
    </source>
</evidence>
<dbReference type="EMBL" id="CP129971">
    <property type="protein sequence ID" value="WMN12146.1"/>
    <property type="molecule type" value="Genomic_DNA"/>
</dbReference>
<protein>
    <submittedName>
        <fullName evidence="2">Uncharacterized protein</fullName>
    </submittedName>
</protein>
<dbReference type="AlphaFoldDB" id="A0AA51NE06"/>
<proteinExistence type="predicted"/>
<dbReference type="Proteomes" id="UP001230496">
    <property type="component" value="Chromosome"/>
</dbReference>
<reference evidence="2 3" key="1">
    <citation type="submission" date="2023-08" db="EMBL/GenBank/DDBJ databases">
        <title>Comparative genomics and taxonomic characterization of three novel marine species of genus Marivirga.</title>
        <authorList>
            <person name="Muhammad N."/>
            <person name="Kim S.-G."/>
        </authorList>
    </citation>
    <scope>NUCLEOTIDE SEQUENCE [LARGE SCALE GENOMIC DNA]</scope>
    <source>
        <strain evidence="2 3">BDSF4-3</strain>
    </source>
</reference>
<feature type="transmembrane region" description="Helical" evidence="1">
    <location>
        <begin position="16"/>
        <end position="38"/>
    </location>
</feature>